<evidence type="ECO:0000259" key="4">
    <source>
        <dbReference type="Pfam" id="PF00849"/>
    </source>
</evidence>
<protein>
    <submittedName>
        <fullName evidence="5">RNA pseudouridine synthase</fullName>
    </submittedName>
</protein>
<accession>A0A9Q2IRL1</accession>
<comment type="caution">
    <text evidence="5">The sequence shown here is derived from an EMBL/GenBank/DDBJ whole genome shotgun (WGS) entry which is preliminary data.</text>
</comment>
<dbReference type="GO" id="GO:0140098">
    <property type="term" value="F:catalytic activity, acting on RNA"/>
    <property type="evidence" value="ECO:0007669"/>
    <property type="project" value="UniProtKB-ARBA"/>
</dbReference>
<dbReference type="GeneID" id="81474086"/>
<evidence type="ECO:0000256" key="3">
    <source>
        <dbReference type="SAM" id="MobiDB-lite"/>
    </source>
</evidence>
<dbReference type="SUPFAM" id="SSF55120">
    <property type="entry name" value="Pseudouridine synthase"/>
    <property type="match status" value="1"/>
</dbReference>
<keyword evidence="2" id="KW-0413">Isomerase</keyword>
<feature type="compositionally biased region" description="Basic residues" evidence="3">
    <location>
        <begin position="1"/>
        <end position="10"/>
    </location>
</feature>
<evidence type="ECO:0000313" key="5">
    <source>
        <dbReference type="EMBL" id="MBF0870258.1"/>
    </source>
</evidence>
<evidence type="ECO:0000313" key="6">
    <source>
        <dbReference type="Proteomes" id="UP000661006"/>
    </source>
</evidence>
<dbReference type="AlphaFoldDB" id="A0A9Q2IRL1"/>
<dbReference type="PANTHER" id="PTHR21600">
    <property type="entry name" value="MITOCHONDRIAL RNA PSEUDOURIDINE SYNTHASE"/>
    <property type="match status" value="1"/>
</dbReference>
<dbReference type="Pfam" id="PF00849">
    <property type="entry name" value="PseudoU_synth_2"/>
    <property type="match status" value="1"/>
</dbReference>
<dbReference type="GO" id="GO:0003723">
    <property type="term" value="F:RNA binding"/>
    <property type="evidence" value="ECO:0007669"/>
    <property type="project" value="InterPro"/>
</dbReference>
<dbReference type="PANTHER" id="PTHR21600:SF44">
    <property type="entry name" value="RIBOSOMAL LARGE SUBUNIT PSEUDOURIDINE SYNTHASE D"/>
    <property type="match status" value="1"/>
</dbReference>
<dbReference type="Gene3D" id="3.30.2350.10">
    <property type="entry name" value="Pseudouridine synthase"/>
    <property type="match status" value="1"/>
</dbReference>
<dbReference type="InterPro" id="IPR006145">
    <property type="entry name" value="PsdUridine_synth_RsuA/RluA"/>
</dbReference>
<reference evidence="5" key="1">
    <citation type="submission" date="2020-04" db="EMBL/GenBank/DDBJ databases">
        <authorList>
            <person name="Sombolestani A."/>
        </authorList>
    </citation>
    <scope>NUCLEOTIDE SEQUENCE</scope>
    <source>
        <strain evidence="5">R71697</strain>
    </source>
</reference>
<feature type="domain" description="Pseudouridine synthase RsuA/RluA-like" evidence="4">
    <location>
        <begin position="40"/>
        <end position="185"/>
    </location>
</feature>
<evidence type="ECO:0000256" key="1">
    <source>
        <dbReference type="ARBA" id="ARBA00010876"/>
    </source>
</evidence>
<reference evidence="5" key="2">
    <citation type="submission" date="2020-11" db="EMBL/GenBank/DDBJ databases">
        <title>Description of novel Gluconobacter species.</title>
        <authorList>
            <person name="Cleenwerck I."/>
            <person name="Cnockaert M."/>
            <person name="Borremans W."/>
            <person name="Wieme A.D."/>
            <person name="De Vuyst L."/>
            <person name="Vandamme P."/>
        </authorList>
    </citation>
    <scope>NUCLEOTIDE SEQUENCE</scope>
    <source>
        <strain evidence="5">R71697</strain>
    </source>
</reference>
<dbReference type="Proteomes" id="UP000661006">
    <property type="component" value="Unassembled WGS sequence"/>
</dbReference>
<dbReference type="InterPro" id="IPR006224">
    <property type="entry name" value="PsdUridine_synth_RluA-like_CS"/>
</dbReference>
<dbReference type="EMBL" id="JABCQN010000002">
    <property type="protein sequence ID" value="MBF0870258.1"/>
    <property type="molecule type" value="Genomic_DNA"/>
</dbReference>
<evidence type="ECO:0000256" key="2">
    <source>
        <dbReference type="ARBA" id="ARBA00023235"/>
    </source>
</evidence>
<dbReference type="GO" id="GO:0009982">
    <property type="term" value="F:pseudouridine synthase activity"/>
    <property type="evidence" value="ECO:0007669"/>
    <property type="project" value="InterPro"/>
</dbReference>
<proteinExistence type="inferred from homology"/>
<dbReference type="InterPro" id="IPR020103">
    <property type="entry name" value="PsdUridine_synth_cat_dom_sf"/>
</dbReference>
<gene>
    <name evidence="5" type="ORF">HKD32_05205</name>
</gene>
<dbReference type="CDD" id="cd02869">
    <property type="entry name" value="PseudoU_synth_RluA_like"/>
    <property type="match status" value="1"/>
</dbReference>
<dbReference type="InterPro" id="IPR050188">
    <property type="entry name" value="RluA_PseudoU_synthase"/>
</dbReference>
<comment type="similarity">
    <text evidence="1">Belongs to the pseudouridine synthase RluA family.</text>
</comment>
<dbReference type="RefSeq" id="WP_194257628.1">
    <property type="nucleotide sequence ID" value="NZ_JABCQN010000002.1"/>
</dbReference>
<name>A0A9Q2IRL1_GLUJA</name>
<sequence>MKTDRRRQRPVRQDAAPSPAPRGLFYLGQDLPVLLETPRFLVLNKPAGLAVHPGPSTQDSVETRLVTHPRGGPWLAHRLDADTSGCLLVARRKTALLEAQAAFQNRQVRKLYWTVVDGTPTEDEGEISASLLRESNPSGWRMIVNPKGDAAITRWRVLGRAEGRSWLELELLTGRTHQARIHCASLGTPIVGDWVYGKSNANGLHLLARSLQVTLPEGDLEAIAPPPPAMAEALKRLGWQDQS</sequence>
<dbReference type="PROSITE" id="PS01129">
    <property type="entry name" value="PSI_RLU"/>
    <property type="match status" value="1"/>
</dbReference>
<dbReference type="GO" id="GO:0000455">
    <property type="term" value="P:enzyme-directed rRNA pseudouridine synthesis"/>
    <property type="evidence" value="ECO:0007669"/>
    <property type="project" value="TreeGrafter"/>
</dbReference>
<feature type="region of interest" description="Disordered" evidence="3">
    <location>
        <begin position="1"/>
        <end position="20"/>
    </location>
</feature>
<organism evidence="5 6">
    <name type="scientific">Gluconobacter japonicus</name>
    <dbReference type="NCBI Taxonomy" id="376620"/>
    <lineage>
        <taxon>Bacteria</taxon>
        <taxon>Pseudomonadati</taxon>
        <taxon>Pseudomonadota</taxon>
        <taxon>Alphaproteobacteria</taxon>
        <taxon>Acetobacterales</taxon>
        <taxon>Acetobacteraceae</taxon>
        <taxon>Gluconobacter</taxon>
    </lineage>
</organism>